<dbReference type="InterPro" id="IPR033276">
    <property type="entry name" value="BB"/>
</dbReference>
<feature type="compositionally biased region" description="Polar residues" evidence="2">
    <location>
        <begin position="109"/>
        <end position="143"/>
    </location>
</feature>
<proteinExistence type="predicted"/>
<evidence type="ECO:0000256" key="1">
    <source>
        <dbReference type="PROSITE-ProRule" id="PRU00175"/>
    </source>
</evidence>
<dbReference type="GO" id="GO:0046621">
    <property type="term" value="P:negative regulation of organ growth"/>
    <property type="evidence" value="ECO:0007669"/>
    <property type="project" value="InterPro"/>
</dbReference>
<dbReference type="FunFam" id="3.30.40.10:FF:000226">
    <property type="entry name" value="E3 ubiquitin ligase BIG BROTHER"/>
    <property type="match status" value="1"/>
</dbReference>
<keyword evidence="1" id="KW-0862">Zinc</keyword>
<dbReference type="GO" id="GO:0004842">
    <property type="term" value="F:ubiquitin-protein transferase activity"/>
    <property type="evidence" value="ECO:0007669"/>
    <property type="project" value="InterPro"/>
</dbReference>
<evidence type="ECO:0000259" key="3">
    <source>
        <dbReference type="PROSITE" id="PS50089"/>
    </source>
</evidence>
<dbReference type="PANTHER" id="PTHR46400:SF11">
    <property type="entry name" value="OS04G0571200 PROTEIN"/>
    <property type="match status" value="1"/>
</dbReference>
<protein>
    <submittedName>
        <fullName evidence="4">E3 ubiquitin-protein ligase</fullName>
    </submittedName>
</protein>
<reference evidence="4 5" key="1">
    <citation type="submission" date="2023-10" db="EMBL/GenBank/DDBJ databases">
        <title>Chromosome-scale genome assembly provides insights into flower coloration mechanisms of Canna indica.</title>
        <authorList>
            <person name="Li C."/>
        </authorList>
    </citation>
    <scope>NUCLEOTIDE SEQUENCE [LARGE SCALE GENOMIC DNA]</scope>
    <source>
        <tissue evidence="4">Flower</tissue>
    </source>
</reference>
<evidence type="ECO:0000313" key="5">
    <source>
        <dbReference type="Proteomes" id="UP001327560"/>
    </source>
</evidence>
<dbReference type="EMBL" id="CP136893">
    <property type="protein sequence ID" value="WOL06270.1"/>
    <property type="molecule type" value="Genomic_DNA"/>
</dbReference>
<keyword evidence="5" id="KW-1185">Reference proteome</keyword>
<accession>A0AAQ3QF99</accession>
<evidence type="ECO:0000313" key="4">
    <source>
        <dbReference type="EMBL" id="WOL06270.1"/>
    </source>
</evidence>
<feature type="region of interest" description="Disordered" evidence="2">
    <location>
        <begin position="109"/>
        <end position="150"/>
    </location>
</feature>
<dbReference type="AlphaFoldDB" id="A0AAQ3QF99"/>
<name>A0AAQ3QF99_9LILI</name>
<gene>
    <name evidence="4" type="ORF">Cni_G15002</name>
</gene>
<sequence>MEFETKGKQVNVHYMNIPEPNVVEENFGGYIHEYDFALAVELQNQEFQKDIYGDLSGNFSGAGSRPTSGHGKSREEKNPSKTVEFESQLALDHALARKLQDLENQLSGSTLGENTIQETNVTPAQSSTTNAERNPTRTSYQTATEDDIDPDNMSYEELERLGEAMGAESKGLSDELISFLPTSTYKTGLFSKKGKQEECVICRMAYKNRDELITLPSCQHQYHKDCINKWLKINKACPVCKEEVFGS</sequence>
<dbReference type="PANTHER" id="PTHR46400">
    <property type="entry name" value="RING/U-BOX SUPERFAMILY PROTEIN"/>
    <property type="match status" value="1"/>
</dbReference>
<feature type="compositionally biased region" description="Polar residues" evidence="2">
    <location>
        <begin position="58"/>
        <end position="67"/>
    </location>
</feature>
<organism evidence="4 5">
    <name type="scientific">Canna indica</name>
    <name type="common">Indian-shot</name>
    <dbReference type="NCBI Taxonomy" id="4628"/>
    <lineage>
        <taxon>Eukaryota</taxon>
        <taxon>Viridiplantae</taxon>
        <taxon>Streptophyta</taxon>
        <taxon>Embryophyta</taxon>
        <taxon>Tracheophyta</taxon>
        <taxon>Spermatophyta</taxon>
        <taxon>Magnoliopsida</taxon>
        <taxon>Liliopsida</taxon>
        <taxon>Zingiberales</taxon>
        <taxon>Cannaceae</taxon>
        <taxon>Canna</taxon>
    </lineage>
</organism>
<dbReference type="GO" id="GO:0008270">
    <property type="term" value="F:zinc ion binding"/>
    <property type="evidence" value="ECO:0007669"/>
    <property type="project" value="UniProtKB-KW"/>
</dbReference>
<dbReference type="SUPFAM" id="SSF57850">
    <property type="entry name" value="RING/U-box"/>
    <property type="match status" value="1"/>
</dbReference>
<evidence type="ECO:0000256" key="2">
    <source>
        <dbReference type="SAM" id="MobiDB-lite"/>
    </source>
</evidence>
<dbReference type="Pfam" id="PF13639">
    <property type="entry name" value="zf-RING_2"/>
    <property type="match status" value="1"/>
</dbReference>
<dbReference type="GO" id="GO:0016567">
    <property type="term" value="P:protein ubiquitination"/>
    <property type="evidence" value="ECO:0007669"/>
    <property type="project" value="InterPro"/>
</dbReference>
<feature type="region of interest" description="Disordered" evidence="2">
    <location>
        <begin position="58"/>
        <end position="87"/>
    </location>
</feature>
<dbReference type="InterPro" id="IPR001841">
    <property type="entry name" value="Znf_RING"/>
</dbReference>
<dbReference type="PROSITE" id="PS50089">
    <property type="entry name" value="ZF_RING_2"/>
    <property type="match status" value="1"/>
</dbReference>
<dbReference type="Proteomes" id="UP001327560">
    <property type="component" value="Chromosome 4"/>
</dbReference>
<keyword evidence="1" id="KW-0863">Zinc-finger</keyword>
<dbReference type="GO" id="GO:0031624">
    <property type="term" value="F:ubiquitin conjugating enzyme binding"/>
    <property type="evidence" value="ECO:0007669"/>
    <property type="project" value="TreeGrafter"/>
</dbReference>
<keyword evidence="1" id="KW-0479">Metal-binding</keyword>
<dbReference type="InterPro" id="IPR013083">
    <property type="entry name" value="Znf_RING/FYVE/PHD"/>
</dbReference>
<dbReference type="SMART" id="SM00184">
    <property type="entry name" value="RING"/>
    <property type="match status" value="1"/>
</dbReference>
<feature type="domain" description="RING-type" evidence="3">
    <location>
        <begin position="199"/>
        <end position="241"/>
    </location>
</feature>
<dbReference type="Gene3D" id="3.30.40.10">
    <property type="entry name" value="Zinc/RING finger domain, C3HC4 (zinc finger)"/>
    <property type="match status" value="1"/>
</dbReference>